<dbReference type="KEGG" id="nno:NONO_c36060"/>
<dbReference type="Gene3D" id="1.10.630.10">
    <property type="entry name" value="Cytochrome P450"/>
    <property type="match status" value="1"/>
</dbReference>
<dbReference type="AlphaFoldDB" id="W5THE9"/>
<keyword evidence="8" id="KW-1185">Reference proteome</keyword>
<dbReference type="OrthoDB" id="4154936at2"/>
<evidence type="ECO:0000256" key="4">
    <source>
        <dbReference type="ARBA" id="ARBA00023002"/>
    </source>
</evidence>
<dbReference type="PRINTS" id="PR00359">
    <property type="entry name" value="BP450"/>
</dbReference>
<dbReference type="EMBL" id="CP006850">
    <property type="protein sequence ID" value="AHH18393.1"/>
    <property type="molecule type" value="Genomic_DNA"/>
</dbReference>
<dbReference type="GO" id="GO:0016705">
    <property type="term" value="F:oxidoreductase activity, acting on paired donors, with incorporation or reduction of molecular oxygen"/>
    <property type="evidence" value="ECO:0007669"/>
    <property type="project" value="InterPro"/>
</dbReference>
<accession>W5THE9</accession>
<sequence>MTAPEPPGAEATRPRIPLYSDEFTADPHRVYREMRRLFGPFVPVELAPGVPATLVIGYRAGLEILNDSDRFSADPRDWQRTVPDDCPALPMLGWRPIPMRNTGAAHTRLRSVVGATLAEVDLHAVHRVVERTATPLINSFCSSGTADLVSDYALPLVFAVVMELLGCPPALGAQAAAHLATIADGGDMHQAIIGLESSMLELIQMKRTTPRSDIGTGLLRHGAALDDDELLQQLVMFYGVGMEPVQALITNTLRLLIIDKPFGDDITSGALSTRDALDQVLFADPPLPNNCIRYPVRPILIDSVWLPAHQPVVVSMAACNNDPDAGGGRHIGNRAHLAWGAGVHACPARPLSYLIAQSSVDHLLEALPDIRLRVPDNELRWQPGLLQRALAELPVTFEPSPPLPTP</sequence>
<evidence type="ECO:0000313" key="8">
    <source>
        <dbReference type="Proteomes" id="UP000019150"/>
    </source>
</evidence>
<evidence type="ECO:0000256" key="1">
    <source>
        <dbReference type="ARBA" id="ARBA00010617"/>
    </source>
</evidence>
<dbReference type="SUPFAM" id="SSF48264">
    <property type="entry name" value="Cytochrome P450"/>
    <property type="match status" value="1"/>
</dbReference>
<organism evidence="7 8">
    <name type="scientific">Nocardia nova SH22a</name>
    <dbReference type="NCBI Taxonomy" id="1415166"/>
    <lineage>
        <taxon>Bacteria</taxon>
        <taxon>Bacillati</taxon>
        <taxon>Actinomycetota</taxon>
        <taxon>Actinomycetes</taxon>
        <taxon>Mycobacteriales</taxon>
        <taxon>Nocardiaceae</taxon>
        <taxon>Nocardia</taxon>
    </lineage>
</organism>
<dbReference type="GO" id="GO:0004497">
    <property type="term" value="F:monooxygenase activity"/>
    <property type="evidence" value="ECO:0007669"/>
    <property type="project" value="UniProtKB-KW"/>
</dbReference>
<proteinExistence type="inferred from homology"/>
<dbReference type="InterPro" id="IPR036396">
    <property type="entry name" value="Cyt_P450_sf"/>
</dbReference>
<name>W5THE9_9NOCA</name>
<keyword evidence="6" id="KW-0503">Monooxygenase</keyword>
<gene>
    <name evidence="7" type="ORF">NONO_c36060</name>
</gene>
<dbReference type="GO" id="GO:0020037">
    <property type="term" value="F:heme binding"/>
    <property type="evidence" value="ECO:0007669"/>
    <property type="project" value="InterPro"/>
</dbReference>
<keyword evidence="3" id="KW-0479">Metal-binding</keyword>
<dbReference type="STRING" id="1415166.NONO_c36060"/>
<dbReference type="eggNOG" id="COG2124">
    <property type="taxonomic scope" value="Bacteria"/>
</dbReference>
<evidence type="ECO:0000256" key="2">
    <source>
        <dbReference type="ARBA" id="ARBA00022617"/>
    </source>
</evidence>
<reference evidence="7 8" key="1">
    <citation type="journal article" date="2014" name="Appl. Environ. Microbiol.">
        <title>Insights into the Microbial Degradation of Rubber and Gutta-Percha by Analysis of the Complete Genome of Nocardia nova SH22a.</title>
        <authorList>
            <person name="Luo Q."/>
            <person name="Hiessl S."/>
            <person name="Poehlein A."/>
            <person name="Daniel R."/>
            <person name="Steinbuchel A."/>
        </authorList>
    </citation>
    <scope>NUCLEOTIDE SEQUENCE [LARGE SCALE GENOMIC DNA]</scope>
    <source>
        <strain evidence="7">SH22a</strain>
    </source>
</reference>
<evidence type="ECO:0000256" key="6">
    <source>
        <dbReference type="ARBA" id="ARBA00023033"/>
    </source>
</evidence>
<dbReference type="GO" id="GO:0005506">
    <property type="term" value="F:iron ion binding"/>
    <property type="evidence" value="ECO:0007669"/>
    <property type="project" value="InterPro"/>
</dbReference>
<dbReference type="PATRIC" id="fig|1415166.3.peg.3699"/>
<dbReference type="RefSeq" id="WP_025349833.1">
    <property type="nucleotide sequence ID" value="NZ_CP006850.1"/>
</dbReference>
<keyword evidence="2" id="KW-0349">Heme</keyword>
<dbReference type="PANTHER" id="PTHR46696">
    <property type="entry name" value="P450, PUTATIVE (EUROFUNG)-RELATED"/>
    <property type="match status" value="1"/>
</dbReference>
<keyword evidence="5" id="KW-0408">Iron</keyword>
<dbReference type="InterPro" id="IPR002397">
    <property type="entry name" value="Cyt_P450_B"/>
</dbReference>
<protein>
    <submittedName>
        <fullName evidence="7">Putative cytochrome P450</fullName>
    </submittedName>
</protein>
<dbReference type="Proteomes" id="UP000019150">
    <property type="component" value="Chromosome"/>
</dbReference>
<dbReference type="HOGENOM" id="CLU_033716_1_2_11"/>
<dbReference type="PANTHER" id="PTHR46696:SF1">
    <property type="entry name" value="CYTOCHROME P450 YJIB-RELATED"/>
    <property type="match status" value="1"/>
</dbReference>
<evidence type="ECO:0000256" key="5">
    <source>
        <dbReference type="ARBA" id="ARBA00023004"/>
    </source>
</evidence>
<comment type="similarity">
    <text evidence="1">Belongs to the cytochrome P450 family.</text>
</comment>
<keyword evidence="4" id="KW-0560">Oxidoreductase</keyword>
<evidence type="ECO:0000256" key="3">
    <source>
        <dbReference type="ARBA" id="ARBA00022723"/>
    </source>
</evidence>
<evidence type="ECO:0000313" key="7">
    <source>
        <dbReference type="EMBL" id="AHH18393.1"/>
    </source>
</evidence>